<dbReference type="InterPro" id="IPR011701">
    <property type="entry name" value="MFS"/>
</dbReference>
<evidence type="ECO:0000313" key="9">
    <source>
        <dbReference type="EMBL" id="KAF2173609.1"/>
    </source>
</evidence>
<keyword evidence="5 7" id="KW-0472">Membrane</keyword>
<dbReference type="GO" id="GO:0016020">
    <property type="term" value="C:membrane"/>
    <property type="evidence" value="ECO:0007669"/>
    <property type="project" value="UniProtKB-SubCell"/>
</dbReference>
<feature type="transmembrane region" description="Helical" evidence="7">
    <location>
        <begin position="122"/>
        <end position="142"/>
    </location>
</feature>
<dbReference type="EMBL" id="ML993579">
    <property type="protein sequence ID" value="KAF2173609.1"/>
    <property type="molecule type" value="Genomic_DNA"/>
</dbReference>
<evidence type="ECO:0000256" key="5">
    <source>
        <dbReference type="ARBA" id="ARBA00023136"/>
    </source>
</evidence>
<dbReference type="Pfam" id="PF07690">
    <property type="entry name" value="MFS_1"/>
    <property type="match status" value="1"/>
</dbReference>
<dbReference type="FunFam" id="1.20.1250.20:FF:000064">
    <property type="entry name" value="MFS allantoate transporter"/>
    <property type="match status" value="1"/>
</dbReference>
<comment type="subcellular location">
    <subcellularLocation>
        <location evidence="1">Membrane</location>
        <topology evidence="1">Multi-pass membrane protein</topology>
    </subcellularLocation>
</comment>
<feature type="transmembrane region" description="Helical" evidence="7">
    <location>
        <begin position="55"/>
        <end position="74"/>
    </location>
</feature>
<protein>
    <recommendedName>
        <fullName evidence="8">Major facilitator superfamily (MFS) profile domain-containing protein</fullName>
    </recommendedName>
</protein>
<keyword evidence="10" id="KW-1185">Reference proteome</keyword>
<dbReference type="InterPro" id="IPR036259">
    <property type="entry name" value="MFS_trans_sf"/>
</dbReference>
<dbReference type="PANTHER" id="PTHR43791:SF40">
    <property type="entry name" value="THIAMINE PATHWAY TRANSPORTER THI73"/>
    <property type="match status" value="1"/>
</dbReference>
<dbReference type="PROSITE" id="PS50850">
    <property type="entry name" value="MFS"/>
    <property type="match status" value="1"/>
</dbReference>
<dbReference type="GO" id="GO:0022857">
    <property type="term" value="F:transmembrane transporter activity"/>
    <property type="evidence" value="ECO:0007669"/>
    <property type="project" value="InterPro"/>
</dbReference>
<evidence type="ECO:0000256" key="7">
    <source>
        <dbReference type="SAM" id="Phobius"/>
    </source>
</evidence>
<sequence>MEQKVDKSATAVRDVEEPPSNTIDDALVYIQAHREDEQTQEGASDIRRLKRKVDIYVISFLMLCYMLNFLDKVLLNYAQVMSLPADLHLQGNDFSNAASAFFIADLVAVVPNIYLLQRLPTARYLGTSLALWGICTACHAALQNYGGLLTVRILSGAFESVVPSALMLISSQWYTRREQAARFAWWYSGMGIGQILGGLISFAFQHVPPSAALSGWRTMFLVLGLCTLLIGLLVIAFVPNTPMDAHFLTSGEKLALLRHVQKNQTGISEKRNFHPAQILEALRDFQVWAVFAIVVLQSVGGGVITTYSALLIRNFGFSSREAALLNMPAGVINILSSLICGLASRYLSHRWLFTTLLTLPSILGASLLAFLPSTSSRAALLAGIYLVNFITGVQPVDFQWLMCNTAGHTKRAFASAALNAAFAVGNIVGPQTFRESERPVFRTAKVALVCCWCVSVGVAWVLVGYYVVVNRRRDGKGGSDGDGEVEVEERKAFAGLTDKQNLSFRYQY</sequence>
<feature type="transmembrane region" description="Helical" evidence="7">
    <location>
        <begin position="351"/>
        <end position="372"/>
    </location>
</feature>
<evidence type="ECO:0000256" key="1">
    <source>
        <dbReference type="ARBA" id="ARBA00004141"/>
    </source>
</evidence>
<evidence type="ECO:0000259" key="8">
    <source>
        <dbReference type="PROSITE" id="PS50850"/>
    </source>
</evidence>
<organism evidence="9 10">
    <name type="scientific">Zasmidium cellare ATCC 36951</name>
    <dbReference type="NCBI Taxonomy" id="1080233"/>
    <lineage>
        <taxon>Eukaryota</taxon>
        <taxon>Fungi</taxon>
        <taxon>Dikarya</taxon>
        <taxon>Ascomycota</taxon>
        <taxon>Pezizomycotina</taxon>
        <taxon>Dothideomycetes</taxon>
        <taxon>Dothideomycetidae</taxon>
        <taxon>Mycosphaerellales</taxon>
        <taxon>Mycosphaerellaceae</taxon>
        <taxon>Zasmidium</taxon>
    </lineage>
</organism>
<feature type="transmembrane region" description="Helical" evidence="7">
    <location>
        <begin position="412"/>
        <end position="433"/>
    </location>
</feature>
<feature type="transmembrane region" description="Helical" evidence="7">
    <location>
        <begin position="322"/>
        <end position="344"/>
    </location>
</feature>
<keyword evidence="4 7" id="KW-1133">Transmembrane helix</keyword>
<keyword evidence="2" id="KW-0813">Transport</keyword>
<feature type="transmembrane region" description="Helical" evidence="7">
    <location>
        <begin position="94"/>
        <end position="115"/>
    </location>
</feature>
<dbReference type="PANTHER" id="PTHR43791">
    <property type="entry name" value="PERMEASE-RELATED"/>
    <property type="match status" value="1"/>
</dbReference>
<accession>A0A6A6D632</accession>
<evidence type="ECO:0000256" key="6">
    <source>
        <dbReference type="ARBA" id="ARBA00037968"/>
    </source>
</evidence>
<dbReference type="OrthoDB" id="6730379at2759"/>
<dbReference type="AlphaFoldDB" id="A0A6A6D632"/>
<gene>
    <name evidence="9" type="ORF">M409DRAFT_61947</name>
</gene>
<feature type="transmembrane region" description="Helical" evidence="7">
    <location>
        <begin position="216"/>
        <end position="238"/>
    </location>
</feature>
<evidence type="ECO:0000256" key="2">
    <source>
        <dbReference type="ARBA" id="ARBA00022448"/>
    </source>
</evidence>
<evidence type="ECO:0000256" key="3">
    <source>
        <dbReference type="ARBA" id="ARBA00022692"/>
    </source>
</evidence>
<feature type="transmembrane region" description="Helical" evidence="7">
    <location>
        <begin position="445"/>
        <end position="468"/>
    </location>
</feature>
<evidence type="ECO:0000256" key="4">
    <source>
        <dbReference type="ARBA" id="ARBA00022989"/>
    </source>
</evidence>
<proteinExistence type="inferred from homology"/>
<name>A0A6A6D632_ZASCE</name>
<feature type="transmembrane region" description="Helical" evidence="7">
    <location>
        <begin position="183"/>
        <end position="204"/>
    </location>
</feature>
<dbReference type="InterPro" id="IPR020846">
    <property type="entry name" value="MFS_dom"/>
</dbReference>
<dbReference type="RefSeq" id="XP_033674498.1">
    <property type="nucleotide sequence ID" value="XM_033814953.1"/>
</dbReference>
<evidence type="ECO:0000313" key="10">
    <source>
        <dbReference type="Proteomes" id="UP000799537"/>
    </source>
</evidence>
<comment type="similarity">
    <text evidence="6">Belongs to the major facilitator superfamily. Allantoate permease family.</text>
</comment>
<reference evidence="9" key="1">
    <citation type="journal article" date="2020" name="Stud. Mycol.">
        <title>101 Dothideomycetes genomes: a test case for predicting lifestyles and emergence of pathogens.</title>
        <authorList>
            <person name="Haridas S."/>
            <person name="Albert R."/>
            <person name="Binder M."/>
            <person name="Bloem J."/>
            <person name="Labutti K."/>
            <person name="Salamov A."/>
            <person name="Andreopoulos B."/>
            <person name="Baker S."/>
            <person name="Barry K."/>
            <person name="Bills G."/>
            <person name="Bluhm B."/>
            <person name="Cannon C."/>
            <person name="Castanera R."/>
            <person name="Culley D."/>
            <person name="Daum C."/>
            <person name="Ezra D."/>
            <person name="Gonzalez J."/>
            <person name="Henrissat B."/>
            <person name="Kuo A."/>
            <person name="Liang C."/>
            <person name="Lipzen A."/>
            <person name="Lutzoni F."/>
            <person name="Magnuson J."/>
            <person name="Mondo S."/>
            <person name="Nolan M."/>
            <person name="Ohm R."/>
            <person name="Pangilinan J."/>
            <person name="Park H.-J."/>
            <person name="Ramirez L."/>
            <person name="Alfaro M."/>
            <person name="Sun H."/>
            <person name="Tritt A."/>
            <person name="Yoshinaga Y."/>
            <person name="Zwiers L.-H."/>
            <person name="Turgeon B."/>
            <person name="Goodwin S."/>
            <person name="Spatafora J."/>
            <person name="Crous P."/>
            <person name="Grigoriev I."/>
        </authorList>
    </citation>
    <scope>NUCLEOTIDE SEQUENCE</scope>
    <source>
        <strain evidence="9">ATCC 36951</strain>
    </source>
</reference>
<feature type="transmembrane region" description="Helical" evidence="7">
    <location>
        <begin position="148"/>
        <end position="171"/>
    </location>
</feature>
<dbReference type="Gene3D" id="1.20.1250.20">
    <property type="entry name" value="MFS general substrate transporter like domains"/>
    <property type="match status" value="2"/>
</dbReference>
<feature type="transmembrane region" description="Helical" evidence="7">
    <location>
        <begin position="287"/>
        <end position="310"/>
    </location>
</feature>
<keyword evidence="3 7" id="KW-0812">Transmembrane</keyword>
<dbReference type="GeneID" id="54568225"/>
<dbReference type="SUPFAM" id="SSF103473">
    <property type="entry name" value="MFS general substrate transporter"/>
    <property type="match status" value="1"/>
</dbReference>
<feature type="transmembrane region" description="Helical" evidence="7">
    <location>
        <begin position="378"/>
        <end position="400"/>
    </location>
</feature>
<dbReference type="Proteomes" id="UP000799537">
    <property type="component" value="Unassembled WGS sequence"/>
</dbReference>
<feature type="domain" description="Major facilitator superfamily (MFS) profile" evidence="8">
    <location>
        <begin position="57"/>
        <end position="476"/>
    </location>
</feature>